<gene>
    <name evidence="1" type="ORF">EZ315_12255</name>
</gene>
<dbReference type="GeneID" id="82150564"/>
<dbReference type="EMBL" id="SJSA01000002">
    <property type="protein sequence ID" value="TGG36605.1"/>
    <property type="molecule type" value="Genomic_DNA"/>
</dbReference>
<reference evidence="1 2" key="1">
    <citation type="submission" date="2019-02" db="EMBL/GenBank/DDBJ databases">
        <title>Isolation and identification of novel species under the genus Muribaculum.</title>
        <authorList>
            <person name="Miyake S."/>
            <person name="Ding Y."/>
            <person name="Low A."/>
            <person name="Soh M."/>
            <person name="Seedorf H."/>
        </authorList>
    </citation>
    <scope>NUCLEOTIDE SEQUENCE [LARGE SCALE GENOMIC DNA]</scope>
    <source>
        <strain evidence="1 2">TLL-A3</strain>
    </source>
</reference>
<dbReference type="AlphaFoldDB" id="A0A4Z0V564"/>
<evidence type="ECO:0000313" key="1">
    <source>
        <dbReference type="EMBL" id="TGG36605.1"/>
    </source>
</evidence>
<name>A0A4Z0V564_9BACT</name>
<dbReference type="InterPro" id="IPR024401">
    <property type="entry name" value="WYL_prot"/>
</dbReference>
<protein>
    <submittedName>
        <fullName evidence="1">DUF2693 domain-containing protein</fullName>
    </submittedName>
</protein>
<dbReference type="RefSeq" id="WP_135472324.1">
    <property type="nucleotide sequence ID" value="NZ_SJSA01000002.1"/>
</dbReference>
<evidence type="ECO:0000313" key="2">
    <source>
        <dbReference type="Proteomes" id="UP000297635"/>
    </source>
</evidence>
<dbReference type="Pfam" id="PF10902">
    <property type="entry name" value="WYL_2"/>
    <property type="match status" value="1"/>
</dbReference>
<accession>A0A4Z0V564</accession>
<proteinExistence type="predicted"/>
<dbReference type="Proteomes" id="UP000297635">
    <property type="component" value="Unassembled WGS sequence"/>
</dbReference>
<sequence length="110" mass="12784">MEKKNNFRVRVMKYAWQLWKATKQAWRICMIKAWQLYRLAKAMREGVVTFYYTKADGSIRKAVGTLRNVPAGATLGGKKVTKPSYKTMAYFDTEKNGFRCFKVENLICAI</sequence>
<organism evidence="1 2">
    <name type="scientific">Duncaniella freteri</name>
    <dbReference type="NCBI Taxonomy" id="2530391"/>
    <lineage>
        <taxon>Bacteria</taxon>
        <taxon>Pseudomonadati</taxon>
        <taxon>Bacteroidota</taxon>
        <taxon>Bacteroidia</taxon>
        <taxon>Bacteroidales</taxon>
        <taxon>Muribaculaceae</taxon>
        <taxon>Duncaniella</taxon>
    </lineage>
</organism>
<comment type="caution">
    <text evidence="1">The sequence shown here is derived from an EMBL/GenBank/DDBJ whole genome shotgun (WGS) entry which is preliminary data.</text>
</comment>
<keyword evidence="2" id="KW-1185">Reference proteome</keyword>